<accession>A0A6S6SDW8</accession>
<feature type="domain" description="RecX first three-helical" evidence="8">
    <location>
        <begin position="8"/>
        <end position="32"/>
    </location>
</feature>
<dbReference type="InterPro" id="IPR053926">
    <property type="entry name" value="RecX_HTH_1st"/>
</dbReference>
<comment type="similarity">
    <text evidence="2 5">Belongs to the RecX family.</text>
</comment>
<evidence type="ECO:0000259" key="6">
    <source>
        <dbReference type="Pfam" id="PF02631"/>
    </source>
</evidence>
<comment type="subcellular location">
    <subcellularLocation>
        <location evidence="1 5">Cytoplasm</location>
    </subcellularLocation>
</comment>
<organism evidence="9">
    <name type="scientific">uncultured Thiotrichaceae bacterium</name>
    <dbReference type="NCBI Taxonomy" id="298394"/>
    <lineage>
        <taxon>Bacteria</taxon>
        <taxon>Pseudomonadati</taxon>
        <taxon>Pseudomonadota</taxon>
        <taxon>Gammaproteobacteria</taxon>
        <taxon>Thiotrichales</taxon>
        <taxon>Thiotrichaceae</taxon>
        <taxon>environmental samples</taxon>
    </lineage>
</organism>
<dbReference type="EMBL" id="CACVAV010000072">
    <property type="protein sequence ID" value="CAA6804376.1"/>
    <property type="molecule type" value="Genomic_DNA"/>
</dbReference>
<evidence type="ECO:0000259" key="7">
    <source>
        <dbReference type="Pfam" id="PF21981"/>
    </source>
</evidence>
<dbReference type="Pfam" id="PF02631">
    <property type="entry name" value="RecX_HTH2"/>
    <property type="match status" value="1"/>
</dbReference>
<comment type="function">
    <text evidence="5">Modulates RecA activity.</text>
</comment>
<dbReference type="InterPro" id="IPR053924">
    <property type="entry name" value="RecX_HTH_2nd"/>
</dbReference>
<feature type="domain" description="RecX second three-helical" evidence="6">
    <location>
        <begin position="55"/>
        <end position="94"/>
    </location>
</feature>
<gene>
    <name evidence="5" type="primary">recX</name>
    <name evidence="9" type="ORF">HELGO_WM30649</name>
</gene>
<protein>
    <recommendedName>
        <fullName evidence="3 5">Regulatory protein RecX</fullName>
    </recommendedName>
</protein>
<dbReference type="InterPro" id="IPR053925">
    <property type="entry name" value="RecX_HTH_3rd"/>
</dbReference>
<evidence type="ECO:0000256" key="4">
    <source>
        <dbReference type="ARBA" id="ARBA00022490"/>
    </source>
</evidence>
<keyword evidence="4 5" id="KW-0963">Cytoplasm</keyword>
<feature type="domain" description="RecX third three-helical" evidence="7">
    <location>
        <begin position="99"/>
        <end position="145"/>
    </location>
</feature>
<dbReference type="GO" id="GO:0006282">
    <property type="term" value="P:regulation of DNA repair"/>
    <property type="evidence" value="ECO:0007669"/>
    <property type="project" value="UniProtKB-UniRule"/>
</dbReference>
<name>A0A6S6SDW8_9GAMM</name>
<dbReference type="PANTHER" id="PTHR33602:SF1">
    <property type="entry name" value="REGULATORY PROTEIN RECX FAMILY PROTEIN"/>
    <property type="match status" value="1"/>
</dbReference>
<evidence type="ECO:0000259" key="8">
    <source>
        <dbReference type="Pfam" id="PF21982"/>
    </source>
</evidence>
<evidence type="ECO:0000256" key="5">
    <source>
        <dbReference type="HAMAP-Rule" id="MF_01114"/>
    </source>
</evidence>
<dbReference type="AlphaFoldDB" id="A0A6S6SDW8"/>
<proteinExistence type="inferred from homology"/>
<dbReference type="GO" id="GO:0005737">
    <property type="term" value="C:cytoplasm"/>
    <property type="evidence" value="ECO:0007669"/>
    <property type="project" value="UniProtKB-SubCell"/>
</dbReference>
<dbReference type="InterPro" id="IPR036388">
    <property type="entry name" value="WH-like_DNA-bd_sf"/>
</dbReference>
<evidence type="ECO:0000313" key="9">
    <source>
        <dbReference type="EMBL" id="CAA6804376.1"/>
    </source>
</evidence>
<evidence type="ECO:0000256" key="2">
    <source>
        <dbReference type="ARBA" id="ARBA00009695"/>
    </source>
</evidence>
<dbReference type="Pfam" id="PF21982">
    <property type="entry name" value="RecX_HTH1"/>
    <property type="match status" value="1"/>
</dbReference>
<dbReference type="InterPro" id="IPR003783">
    <property type="entry name" value="Regulatory_RecX"/>
</dbReference>
<evidence type="ECO:0000256" key="3">
    <source>
        <dbReference type="ARBA" id="ARBA00018111"/>
    </source>
</evidence>
<dbReference type="HAMAP" id="MF_01114">
    <property type="entry name" value="RecX"/>
    <property type="match status" value="1"/>
</dbReference>
<reference evidence="9" key="1">
    <citation type="submission" date="2020-01" db="EMBL/GenBank/DDBJ databases">
        <authorList>
            <person name="Meier V. D."/>
            <person name="Meier V D."/>
        </authorList>
    </citation>
    <scope>NUCLEOTIDE SEQUENCE</scope>
    <source>
        <strain evidence="9">HLG_WM_MAG_08</strain>
    </source>
</reference>
<dbReference type="Pfam" id="PF21981">
    <property type="entry name" value="RecX_HTH3"/>
    <property type="match status" value="1"/>
</dbReference>
<dbReference type="Gene3D" id="1.10.10.10">
    <property type="entry name" value="Winged helix-like DNA-binding domain superfamily/Winged helix DNA-binding domain"/>
    <property type="match status" value="3"/>
</dbReference>
<dbReference type="PANTHER" id="PTHR33602">
    <property type="entry name" value="REGULATORY PROTEIN RECX FAMILY PROTEIN"/>
    <property type="match status" value="1"/>
</dbReference>
<evidence type="ECO:0000256" key="1">
    <source>
        <dbReference type="ARBA" id="ARBA00004496"/>
    </source>
</evidence>
<sequence length="150" mass="17564">MSDELKRAKHQAIHLLSLRDHSRKELADKVTRQHEVSDSELDGLLDELEASGYLSDQRYAEMFMRSSLIRGHGPMKITYALRNKGVDDELVREAFDSSDTDWLEHARYQREKKFGEEIPEDFKERARQSRFLAGRGFYIDTINAVFHEEC</sequence>